<dbReference type="PROSITE" id="PS51257">
    <property type="entry name" value="PROKAR_LIPOPROTEIN"/>
    <property type="match status" value="1"/>
</dbReference>
<dbReference type="Proteomes" id="UP000029453">
    <property type="component" value="Unassembled WGS sequence"/>
</dbReference>
<sequence>MRIFKYCMLICACFLFVSCSHDERKNIITISHLKEDSFDYMVDVSEVKATSISFYIDYYKNGTLLEKREEITGHPIDNNNQAFIYFHFMDTEKNGKKDYWIWESKIEKKYGQSEKTISEYKKSTTTSYKKTFIPQVSIGKDDIATIGYIEGKNNDELYVLRCIIN</sequence>
<accession>M9M791</accession>
<comment type="caution">
    <text evidence="1">The sequence shown here is derived from an EMBL/GenBank/DDBJ whole genome shotgun (WGS) entry which is preliminary data.</text>
</comment>
<dbReference type="RefSeq" id="WP_006287209.1">
    <property type="nucleotide sequence ID" value="NZ_BALG01000224.1"/>
</dbReference>
<keyword evidence="2" id="KW-1185">Reference proteome</keyword>
<dbReference type="AlphaFoldDB" id="M9M791"/>
<dbReference type="EMBL" id="BALG01000224">
    <property type="protein sequence ID" value="GAC43543.1"/>
    <property type="molecule type" value="Genomic_DNA"/>
</dbReference>
<proteinExistence type="predicted"/>
<evidence type="ECO:0000313" key="1">
    <source>
        <dbReference type="EMBL" id="GAC43543.1"/>
    </source>
</evidence>
<name>M9M791_PAEPP</name>
<organism evidence="1 2">
    <name type="scientific">Paenibacillus popilliae ATCC 14706</name>
    <dbReference type="NCBI Taxonomy" id="1212764"/>
    <lineage>
        <taxon>Bacteria</taxon>
        <taxon>Bacillati</taxon>
        <taxon>Bacillota</taxon>
        <taxon>Bacilli</taxon>
        <taxon>Bacillales</taxon>
        <taxon>Paenibacillaceae</taxon>
        <taxon>Paenibacillus</taxon>
    </lineage>
</organism>
<evidence type="ECO:0000313" key="2">
    <source>
        <dbReference type="Proteomes" id="UP000029453"/>
    </source>
</evidence>
<reference evidence="1 2" key="1">
    <citation type="submission" date="2012-10" db="EMBL/GenBank/DDBJ databases">
        <title>Draft Genome Sequence of Paenibacillus popilliae ATCC 14706T.</title>
        <authorList>
            <person name="Iiyama K."/>
            <person name="Mori K."/>
            <person name="Mon H."/>
            <person name="Chieda Y."/>
            <person name="Lee J.M."/>
            <person name="Kusakabe T."/>
            <person name="Tashiro K."/>
            <person name="Asano S."/>
            <person name="Yasunaga-Aoki C."/>
            <person name="Shimizu S."/>
        </authorList>
    </citation>
    <scope>NUCLEOTIDE SEQUENCE [LARGE SCALE GENOMIC DNA]</scope>
    <source>
        <strain evidence="1 2">ATCC 14706</strain>
    </source>
</reference>
<protein>
    <recommendedName>
        <fullName evidence="3">Lipoprotein</fullName>
    </recommendedName>
</protein>
<evidence type="ECO:0008006" key="3">
    <source>
        <dbReference type="Google" id="ProtNLM"/>
    </source>
</evidence>
<gene>
    <name evidence="1" type="ORF">PPOP_2926</name>
</gene>